<sequence>MDSYVIEGARAVLPGGTEAVALRVEDGRIAALDGPRDGAPVVDARGLVLAPALVDVHGDAFERQLMPRPGVFFPLDVAVMETDRQLAGNGIATAYHALTLGWEPGLRSVARGTELVRLWQAMAARLTVENRVQLRWETFCFEAEPLIAEALAGPLTPSVAFNDHTTMAMLAPDVRLQDRPFDHAPDFPVVDTSSAAFLRKMSARAARSDIPAEDYVALLRETWERRPDVPDAIARVGAAAGRAGAAMFSHDDTQPETRAFYRGHGARVSEFPMNDRVAQAARDAGDLIVFGAPNVLRGGSHLGSPGAADMIARGLCDVLASDYYYPAMLAAVARLVADGVGPLHEMWKLVSANAAAASNLTDRGALAVGQRADLVLLDWPEGAYPRVRATVSGGRVAYDTGLMREAVMA</sequence>
<dbReference type="RefSeq" id="WP_275634326.1">
    <property type="nucleotide sequence ID" value="NZ_JARGYD010000008.1"/>
</dbReference>
<dbReference type="InterPro" id="IPR013108">
    <property type="entry name" value="Amidohydro_3"/>
</dbReference>
<dbReference type="InterPro" id="IPR012696">
    <property type="entry name" value="PhnM"/>
</dbReference>
<dbReference type="InterPro" id="IPR032466">
    <property type="entry name" value="Metal_Hydrolase"/>
</dbReference>
<keyword evidence="3" id="KW-1185">Reference proteome</keyword>
<dbReference type="EMBL" id="JBHRTB010000010">
    <property type="protein sequence ID" value="MFC3145125.1"/>
    <property type="molecule type" value="Genomic_DNA"/>
</dbReference>
<evidence type="ECO:0000313" key="2">
    <source>
        <dbReference type="EMBL" id="MFC3145125.1"/>
    </source>
</evidence>
<dbReference type="NCBIfam" id="NF011987">
    <property type="entry name" value="PRK15446.2-3"/>
    <property type="match status" value="1"/>
</dbReference>
<accession>A0ABV7GUC5</accession>
<evidence type="ECO:0000313" key="3">
    <source>
        <dbReference type="Proteomes" id="UP001595632"/>
    </source>
</evidence>
<comment type="caution">
    <text evidence="2">The sequence shown here is derived from an EMBL/GenBank/DDBJ whole genome shotgun (WGS) entry which is preliminary data.</text>
</comment>
<dbReference type="PANTHER" id="PTHR43135:SF3">
    <property type="entry name" value="ALPHA-D-RIBOSE 1-METHYLPHOSPHONATE 5-TRIPHOSPHATE DIPHOSPHATASE"/>
    <property type="match status" value="1"/>
</dbReference>
<name>A0ABV7GUC5_9RHOB</name>
<dbReference type="InterPro" id="IPR051781">
    <property type="entry name" value="Metallo-dep_Hydrolase"/>
</dbReference>
<gene>
    <name evidence="2" type="ORF">ACFOGP_20560</name>
</gene>
<dbReference type="Gene3D" id="3.20.20.140">
    <property type="entry name" value="Metal-dependent hydrolases"/>
    <property type="match status" value="2"/>
</dbReference>
<dbReference type="Gene3D" id="2.30.40.10">
    <property type="entry name" value="Urease, subunit C, domain 1"/>
    <property type="match status" value="1"/>
</dbReference>
<dbReference type="PIRSF" id="PIRSF038971">
    <property type="entry name" value="PhnM"/>
    <property type="match status" value="1"/>
</dbReference>
<organism evidence="2 3">
    <name type="scientific">Psychromarinibacter halotolerans</name>
    <dbReference type="NCBI Taxonomy" id="1775175"/>
    <lineage>
        <taxon>Bacteria</taxon>
        <taxon>Pseudomonadati</taxon>
        <taxon>Pseudomonadota</taxon>
        <taxon>Alphaproteobacteria</taxon>
        <taxon>Rhodobacterales</taxon>
        <taxon>Paracoccaceae</taxon>
        <taxon>Psychromarinibacter</taxon>
    </lineage>
</organism>
<dbReference type="InterPro" id="IPR011059">
    <property type="entry name" value="Metal-dep_hydrolase_composite"/>
</dbReference>
<evidence type="ECO:0000259" key="1">
    <source>
        <dbReference type="Pfam" id="PF07969"/>
    </source>
</evidence>
<proteinExistence type="predicted"/>
<dbReference type="SUPFAM" id="SSF51338">
    <property type="entry name" value="Composite domain of metallo-dependent hydrolases"/>
    <property type="match status" value="1"/>
</dbReference>
<dbReference type="Pfam" id="PF07969">
    <property type="entry name" value="Amidohydro_3"/>
    <property type="match status" value="1"/>
</dbReference>
<protein>
    <submittedName>
        <fullName evidence="2">Alpha-D-ribose 1-methylphosphonate 5-triphosphate diphosphatase</fullName>
    </submittedName>
</protein>
<feature type="domain" description="Amidohydrolase 3" evidence="1">
    <location>
        <begin position="225"/>
        <end position="398"/>
    </location>
</feature>
<dbReference type="Proteomes" id="UP001595632">
    <property type="component" value="Unassembled WGS sequence"/>
</dbReference>
<dbReference type="SUPFAM" id="SSF51556">
    <property type="entry name" value="Metallo-dependent hydrolases"/>
    <property type="match status" value="1"/>
</dbReference>
<reference evidence="3" key="1">
    <citation type="journal article" date="2019" name="Int. J. Syst. Evol. Microbiol.">
        <title>The Global Catalogue of Microorganisms (GCM) 10K type strain sequencing project: providing services to taxonomists for standard genome sequencing and annotation.</title>
        <authorList>
            <consortium name="The Broad Institute Genomics Platform"/>
            <consortium name="The Broad Institute Genome Sequencing Center for Infectious Disease"/>
            <person name="Wu L."/>
            <person name="Ma J."/>
        </authorList>
    </citation>
    <scope>NUCLEOTIDE SEQUENCE [LARGE SCALE GENOMIC DNA]</scope>
    <source>
        <strain evidence="3">KCTC 52366</strain>
    </source>
</reference>
<dbReference type="PANTHER" id="PTHR43135">
    <property type="entry name" value="ALPHA-D-RIBOSE 1-METHYLPHOSPHONATE 5-TRIPHOSPHATE DIPHOSPHATASE"/>
    <property type="match status" value="1"/>
</dbReference>